<evidence type="ECO:0000259" key="7">
    <source>
        <dbReference type="PROSITE" id="PS50021"/>
    </source>
</evidence>
<keyword evidence="2 4" id="KW-0862">Zinc</keyword>
<dbReference type="InterPro" id="IPR036872">
    <property type="entry name" value="CH_dom_sf"/>
</dbReference>
<dbReference type="PROSITE" id="PS50021">
    <property type="entry name" value="CH"/>
    <property type="match status" value="1"/>
</dbReference>
<dbReference type="Proteomes" id="UP000472276">
    <property type="component" value="Unassembled WGS sequence"/>
</dbReference>
<feature type="region of interest" description="Disordered" evidence="6">
    <location>
        <begin position="949"/>
        <end position="1200"/>
    </location>
</feature>
<dbReference type="CDD" id="cd00136">
    <property type="entry name" value="PDZ_canonical"/>
    <property type="match status" value="1"/>
</dbReference>
<dbReference type="PRINTS" id="PR00888">
    <property type="entry name" value="SM22CALPONIN"/>
</dbReference>
<keyword evidence="1 4" id="KW-0479">Metal-binding</keyword>
<feature type="compositionally biased region" description="Basic and acidic residues" evidence="6">
    <location>
        <begin position="988"/>
        <end position="1057"/>
    </location>
</feature>
<feature type="domain" description="PDZ" evidence="9">
    <location>
        <begin position="724"/>
        <end position="805"/>
    </location>
</feature>
<reference evidence="11" key="1">
    <citation type="submission" date="2020-03" db="EMBL/GenBank/DDBJ databases">
        <title>Evolution of repeat sequences and sex chromosomes of tilapia species revealed by chromosome-level genomes.</title>
        <authorList>
            <person name="Xu L."/>
            <person name="Tao W."/>
            <person name="Wang D."/>
            <person name="Zhou Q."/>
        </authorList>
    </citation>
    <scope>NUCLEOTIDE SEQUENCE [LARGE SCALE GENOMIC DNA]</scope>
    <source>
        <strain evidence="11">Israel</strain>
    </source>
</reference>
<dbReference type="Pfam" id="PF15949">
    <property type="entry name" value="DUF4757"/>
    <property type="match status" value="1"/>
</dbReference>
<feature type="compositionally biased region" description="Basic and acidic residues" evidence="6">
    <location>
        <begin position="911"/>
        <end position="920"/>
    </location>
</feature>
<feature type="compositionally biased region" description="Low complexity" evidence="6">
    <location>
        <begin position="1244"/>
        <end position="1257"/>
    </location>
</feature>
<feature type="compositionally biased region" description="Polar residues" evidence="6">
    <location>
        <begin position="687"/>
        <end position="696"/>
    </location>
</feature>
<dbReference type="InterPro" id="IPR003096">
    <property type="entry name" value="SM22_calponin"/>
</dbReference>
<dbReference type="InterPro" id="IPR029978">
    <property type="entry name" value="LMO-7"/>
</dbReference>
<accession>A0AAZ1X0S2</accession>
<dbReference type="GO" id="GO:0030155">
    <property type="term" value="P:regulation of cell adhesion"/>
    <property type="evidence" value="ECO:0007669"/>
    <property type="project" value="InterPro"/>
</dbReference>
<feature type="compositionally biased region" description="Polar residues" evidence="6">
    <location>
        <begin position="492"/>
        <end position="513"/>
    </location>
</feature>
<dbReference type="Pfam" id="PF17820">
    <property type="entry name" value="PDZ_6"/>
    <property type="match status" value="1"/>
</dbReference>
<dbReference type="PROSITE" id="PS00478">
    <property type="entry name" value="LIM_DOMAIN_1"/>
    <property type="match status" value="1"/>
</dbReference>
<feature type="compositionally biased region" description="Polar residues" evidence="6">
    <location>
        <begin position="445"/>
        <end position="455"/>
    </location>
</feature>
<dbReference type="SUPFAM" id="SSF50156">
    <property type="entry name" value="PDZ domain-like"/>
    <property type="match status" value="1"/>
</dbReference>
<dbReference type="InterPro" id="IPR001478">
    <property type="entry name" value="PDZ"/>
</dbReference>
<feature type="compositionally biased region" description="Polar residues" evidence="6">
    <location>
        <begin position="1187"/>
        <end position="1200"/>
    </location>
</feature>
<evidence type="ECO:0000256" key="2">
    <source>
        <dbReference type="ARBA" id="ARBA00022833"/>
    </source>
</evidence>
<keyword evidence="3 4" id="KW-0440">LIM domain</keyword>
<evidence type="ECO:0000313" key="11">
    <source>
        <dbReference type="Proteomes" id="UP000472276"/>
    </source>
</evidence>
<dbReference type="GO" id="GO:0023051">
    <property type="term" value="P:regulation of signaling"/>
    <property type="evidence" value="ECO:0007669"/>
    <property type="project" value="InterPro"/>
</dbReference>
<dbReference type="InterPro" id="IPR036034">
    <property type="entry name" value="PDZ_sf"/>
</dbReference>
<keyword evidence="11" id="KW-1185">Reference proteome</keyword>
<dbReference type="GO" id="GO:0080090">
    <property type="term" value="P:regulation of primary metabolic process"/>
    <property type="evidence" value="ECO:0007669"/>
    <property type="project" value="UniProtKB-ARBA"/>
</dbReference>
<dbReference type="GO" id="GO:0046872">
    <property type="term" value="F:metal ion binding"/>
    <property type="evidence" value="ECO:0007669"/>
    <property type="project" value="UniProtKB-KW"/>
</dbReference>
<dbReference type="CDD" id="cd21277">
    <property type="entry name" value="CH_LMO7"/>
    <property type="match status" value="1"/>
</dbReference>
<feature type="domain" description="LIM zinc-binding" evidence="8">
    <location>
        <begin position="1277"/>
        <end position="1343"/>
    </location>
</feature>
<evidence type="ECO:0008006" key="12">
    <source>
        <dbReference type="Google" id="ProtNLM"/>
    </source>
</evidence>
<feature type="compositionally biased region" description="Basic and acidic residues" evidence="6">
    <location>
        <begin position="385"/>
        <end position="408"/>
    </location>
</feature>
<gene>
    <name evidence="10" type="primary">lmo7a</name>
</gene>
<dbReference type="CDD" id="cd08368">
    <property type="entry name" value="LIM"/>
    <property type="match status" value="1"/>
</dbReference>
<dbReference type="SUPFAM" id="SSF47576">
    <property type="entry name" value="Calponin-homology domain, CH-domain"/>
    <property type="match status" value="1"/>
</dbReference>
<feature type="compositionally biased region" description="Low complexity" evidence="6">
    <location>
        <begin position="1172"/>
        <end position="1186"/>
    </location>
</feature>
<feature type="compositionally biased region" description="Polar residues" evidence="6">
    <location>
        <begin position="962"/>
        <end position="982"/>
    </location>
</feature>
<protein>
    <recommendedName>
        <fullName evidence="12">LIM domain 7a</fullName>
    </recommendedName>
</protein>
<dbReference type="PROSITE" id="PS50106">
    <property type="entry name" value="PDZ"/>
    <property type="match status" value="1"/>
</dbReference>
<dbReference type="InterPro" id="IPR001781">
    <property type="entry name" value="Znf_LIM"/>
</dbReference>
<evidence type="ECO:0000256" key="4">
    <source>
        <dbReference type="PROSITE-ProRule" id="PRU00125"/>
    </source>
</evidence>
<evidence type="ECO:0000259" key="8">
    <source>
        <dbReference type="PROSITE" id="PS50023"/>
    </source>
</evidence>
<feature type="domain" description="Calponin-homology (CH)" evidence="7">
    <location>
        <begin position="12"/>
        <end position="129"/>
    </location>
</feature>
<feature type="compositionally biased region" description="Polar residues" evidence="6">
    <location>
        <begin position="1134"/>
        <end position="1150"/>
    </location>
</feature>
<feature type="region of interest" description="Disordered" evidence="6">
    <location>
        <begin position="843"/>
        <end position="920"/>
    </location>
</feature>
<evidence type="ECO:0000313" key="10">
    <source>
        <dbReference type="Ensembl" id="ENSOABP00000061279.1"/>
    </source>
</evidence>
<dbReference type="InterPro" id="IPR031865">
    <property type="entry name" value="DUF4757"/>
</dbReference>
<evidence type="ECO:0000259" key="9">
    <source>
        <dbReference type="PROSITE" id="PS50106"/>
    </source>
</evidence>
<evidence type="ECO:0000256" key="6">
    <source>
        <dbReference type="SAM" id="MobiDB-lite"/>
    </source>
</evidence>
<dbReference type="SMART" id="SM00228">
    <property type="entry name" value="PDZ"/>
    <property type="match status" value="1"/>
</dbReference>
<dbReference type="PANTHER" id="PTHR46767:SF1">
    <property type="entry name" value="LIM DOMAIN ONLY PROTEIN 7"/>
    <property type="match status" value="1"/>
</dbReference>
<dbReference type="SMART" id="SM00132">
    <property type="entry name" value="LIM"/>
    <property type="match status" value="1"/>
</dbReference>
<evidence type="ECO:0000256" key="3">
    <source>
        <dbReference type="ARBA" id="ARBA00023038"/>
    </source>
</evidence>
<keyword evidence="5" id="KW-0175">Coiled coil</keyword>
<feature type="region of interest" description="Disordered" evidence="6">
    <location>
        <begin position="271"/>
        <end position="332"/>
    </location>
</feature>
<feature type="compositionally biased region" description="Basic and acidic residues" evidence="6">
    <location>
        <begin position="854"/>
        <end position="867"/>
    </location>
</feature>
<dbReference type="Pfam" id="PF00307">
    <property type="entry name" value="CH"/>
    <property type="match status" value="1"/>
</dbReference>
<dbReference type="FunFam" id="1.10.418.10:FF:000038">
    <property type="entry name" value="LIM and calponin homology domains-containing protein 1"/>
    <property type="match status" value="1"/>
</dbReference>
<feature type="compositionally biased region" description="Polar residues" evidence="6">
    <location>
        <begin position="590"/>
        <end position="611"/>
    </location>
</feature>
<feature type="region of interest" description="Disordered" evidence="6">
    <location>
        <begin position="1235"/>
        <end position="1271"/>
    </location>
</feature>
<feature type="region of interest" description="Disordered" evidence="6">
    <location>
        <begin position="184"/>
        <end position="228"/>
    </location>
</feature>
<feature type="compositionally biased region" description="Basic and acidic residues" evidence="6">
    <location>
        <begin position="524"/>
        <end position="536"/>
    </location>
</feature>
<feature type="compositionally biased region" description="Polar residues" evidence="6">
    <location>
        <begin position="571"/>
        <end position="580"/>
    </location>
</feature>
<name>A0AAZ1X0S2_OREAU</name>
<reference evidence="10" key="3">
    <citation type="submission" date="2025-09" db="UniProtKB">
        <authorList>
            <consortium name="Ensembl"/>
        </authorList>
    </citation>
    <scope>IDENTIFICATION</scope>
</reference>
<dbReference type="PROSITE" id="PS50023">
    <property type="entry name" value="LIM_DOMAIN_2"/>
    <property type="match status" value="1"/>
</dbReference>
<feature type="coiled-coil region" evidence="5">
    <location>
        <begin position="334"/>
        <end position="361"/>
    </location>
</feature>
<dbReference type="GO" id="GO:0010604">
    <property type="term" value="P:positive regulation of macromolecule metabolic process"/>
    <property type="evidence" value="ECO:0007669"/>
    <property type="project" value="UniProtKB-ARBA"/>
</dbReference>
<feature type="compositionally biased region" description="Basic and acidic residues" evidence="6">
    <location>
        <begin position="308"/>
        <end position="318"/>
    </location>
</feature>
<dbReference type="Gene3D" id="2.30.42.10">
    <property type="match status" value="1"/>
</dbReference>
<dbReference type="SMART" id="SM00033">
    <property type="entry name" value="CH"/>
    <property type="match status" value="1"/>
</dbReference>
<dbReference type="InterPro" id="IPR001715">
    <property type="entry name" value="CH_dom"/>
</dbReference>
<dbReference type="PANTHER" id="PTHR46767">
    <property type="entry name" value="LIM DOMAIN ONLY PROTEIN 7"/>
    <property type="match status" value="1"/>
</dbReference>
<dbReference type="Pfam" id="PF00412">
    <property type="entry name" value="LIM"/>
    <property type="match status" value="1"/>
</dbReference>
<dbReference type="Gene3D" id="1.10.418.10">
    <property type="entry name" value="Calponin-like domain"/>
    <property type="match status" value="1"/>
</dbReference>
<dbReference type="FunFam" id="2.10.110.10:FF:000041">
    <property type="entry name" value="LIM and calponin homology domains 1"/>
    <property type="match status" value="1"/>
</dbReference>
<evidence type="ECO:0000256" key="5">
    <source>
        <dbReference type="SAM" id="Coils"/>
    </source>
</evidence>
<sequence length="1348" mass="150750">MEWREQSSVSCEEAYSEAQSWIEAVTKKKFGSKDFRSALENGVLLCELINKIKPGVVKRVNRLPTPIAGLDNLNVFLKACGKLGLKEAQLFHPGDLQDLSSRVTVKDQETSRRLKNVLITIYWLGRRAQCDRFYDGPYLNFKAFEGLLGTALYKALQESSSQKSSNVRDSGFGDSWYSEREELSHLRGGGGGGGGRHRRDDSLDSLDSLGSRPHSIASDTTLKGSSEGCFSDTEADSVFKMTENKDNLSYRRSAVVAPKTTTQFNQFLPTKDKASGYVPAPLRKKRAERNEDNRRSWASISFAEDESSLTRERQESTDGSKSTSDMLVDPAVNRQARYEELQKYREQVKQSEDKWQDALNDWKSRRRSVNSDIVKKKEEREKIEQITYGGEKRSKTFKEMQEEREGKRKSSVGSRLGSLSFLDDDDDNVFEKPVIVPRTRAPPSRSYTIDTSQFSYEPPKPSVNDKEPPIASPATGRAASPPTSLEVVDSPALSSSITNTITPNNYSSFNRSPSPEAVPLQRSTDSERASTAKKQEAPTVVSSSSSLPKVPEPSTALSGTRTEVKPPSSGPLHTQAQPSSMEPKPPAMSRVSSSLPKTYQRSDSARLTSVVTPRPFGSQPSRITSLPRGFTPAQTDDSHKRVNGNVDVSKKSSVPSRYHQFMTSEDEALSSSAHSSEEEEEEEEATTGKSVNSALSVSPVPPQVKSEPPAPAKETSQENYCEMRISLNQKPNSSRDFGFQAVWDSTGACVTSIQPGSPAEMCQLQTGDKVLTVNGHKVADLSYTEWKSHMDEALQEGSLVMDIRRHGQNSPQEKSTVSSSLDFTSNTPAETLTFKETPAHPVSEVASNGVNGGFREEPVTMRKKESEPLSLKNLKRRSEFFEQGGGSEPAVPDIPVPVITPSSRWSWDPEEERKRQEKWQKEQERLLQEKYKRDQEKLQEEWLKAQQAISTSMVPKQPGSLKVNNHSTGPHSPLSPVNQPTSLLWEEEERKRKEEQERQRQAEEKRKREEEERELQRLQEERMRKERQEQEERKRREDERRLLEAEEQQRREKERAFEQQQQWATSSHGFPYAQPSLTYADRTKSKSSPQLDEEDRPQRKVTSSGAAEKKDQQPASQAELERQQILNEMKKKTSLLTDNSWIRQHSPDTSTNKERALPPMRRGDSLDNLDTSYNSWRSSSKPRSGSFAQNYSRPHSALSGNTSFYGGGLRAQRYGSTSTLPSSYSMGSLRSGAGSHLVPWSRQSPSPSSSSSPTTSPDPMAEADAPQQRSRSVSGKKICTFCESPLGKGAAMIIESLGLCYHLGCFKCIDCKSDLGGSEAGAEVRIRNKQLYCNSCYMRVKTGQPTSM</sequence>
<reference evidence="10" key="2">
    <citation type="submission" date="2025-08" db="UniProtKB">
        <authorList>
            <consortium name="Ensembl"/>
        </authorList>
    </citation>
    <scope>IDENTIFICATION</scope>
</reference>
<dbReference type="Gene3D" id="2.10.110.10">
    <property type="entry name" value="Cysteine Rich Protein"/>
    <property type="match status" value="1"/>
</dbReference>
<dbReference type="Ensembl" id="ENSOABT00000070082.1">
    <property type="protein sequence ID" value="ENSOABP00000061279.1"/>
    <property type="gene ID" value="ENSOABG00000033908.1"/>
</dbReference>
<feature type="region of interest" description="Disordered" evidence="6">
    <location>
        <begin position="385"/>
        <end position="719"/>
    </location>
</feature>
<organism evidence="10 11">
    <name type="scientific">Oreochromis aureus</name>
    <name type="common">Israeli tilapia</name>
    <name type="synonym">Chromis aureus</name>
    <dbReference type="NCBI Taxonomy" id="47969"/>
    <lineage>
        <taxon>Eukaryota</taxon>
        <taxon>Metazoa</taxon>
        <taxon>Chordata</taxon>
        <taxon>Craniata</taxon>
        <taxon>Vertebrata</taxon>
        <taxon>Euteleostomi</taxon>
        <taxon>Actinopterygii</taxon>
        <taxon>Neopterygii</taxon>
        <taxon>Teleostei</taxon>
        <taxon>Neoteleostei</taxon>
        <taxon>Acanthomorphata</taxon>
        <taxon>Ovalentaria</taxon>
        <taxon>Cichlomorphae</taxon>
        <taxon>Cichliformes</taxon>
        <taxon>Cichlidae</taxon>
        <taxon>African cichlids</taxon>
        <taxon>Pseudocrenilabrinae</taxon>
        <taxon>Oreochromini</taxon>
        <taxon>Oreochromis</taxon>
    </lineage>
</organism>
<evidence type="ECO:0000256" key="1">
    <source>
        <dbReference type="ARBA" id="ARBA00022723"/>
    </source>
</evidence>
<proteinExistence type="predicted"/>
<feature type="compositionally biased region" description="Basic and acidic residues" evidence="6">
    <location>
        <begin position="1151"/>
        <end position="1165"/>
    </location>
</feature>
<feature type="compositionally biased region" description="Low complexity" evidence="6">
    <location>
        <begin position="540"/>
        <end position="554"/>
    </location>
</feature>
<dbReference type="InterPro" id="IPR041489">
    <property type="entry name" value="PDZ_6"/>
</dbReference>